<dbReference type="EMBL" id="FTMS01000001">
    <property type="protein sequence ID" value="SIP92350.1"/>
    <property type="molecule type" value="Genomic_DNA"/>
</dbReference>
<dbReference type="SUPFAM" id="SSF53822">
    <property type="entry name" value="Periplasmic binding protein-like I"/>
    <property type="match status" value="1"/>
</dbReference>
<dbReference type="GO" id="GO:0030246">
    <property type="term" value="F:carbohydrate binding"/>
    <property type="evidence" value="ECO:0007669"/>
    <property type="project" value="UniProtKB-ARBA"/>
</dbReference>
<reference evidence="6 7" key="1">
    <citation type="submission" date="2017-01" db="EMBL/GenBank/DDBJ databases">
        <authorList>
            <person name="Mah S.A."/>
            <person name="Swanson W.J."/>
            <person name="Moy G.W."/>
            <person name="Vacquier V.D."/>
        </authorList>
    </citation>
    <scope>NUCLEOTIDE SEQUENCE [LARGE SCALE GENOMIC DNA]</scope>
    <source>
        <strain evidence="6 7">ASpG1</strain>
    </source>
</reference>
<evidence type="ECO:0000256" key="3">
    <source>
        <dbReference type="ARBA" id="ARBA00022729"/>
    </source>
</evidence>
<dbReference type="RefSeq" id="WP_083943629.1">
    <property type="nucleotide sequence ID" value="NZ_FTMS01000001.1"/>
</dbReference>
<protein>
    <submittedName>
        <fullName evidence="6">Monosaccharide ABC transporter substrate-binding protein, CUT2 family</fullName>
    </submittedName>
</protein>
<sequence length="348" mass="37737">MKMKRVLVLGLLLGLLVSVLVSAAGRGEAKSEGFVIGVSNPWVGSEWRTQMVDRVQEVAQPYIREGFIKEVVVQSFDVPLEGQIDQIRNLISRGADVILVNPADANALNPVIREAVQRGIIVIATDTEVSSPDAINVAIDQAEWARISARWLVDKLGDQGKIVAINGISGHPANTARVRGYTEVFRDASGIEILNQVNADWDNALGQSTMQNLLATYPDINGVWVQDGMAEGALRAIRSAGRDDIYVTGEARVGYLNLWKETGIDGIGVANPPGCMASALEVAVQLLKGRELKDGVLSGPFGNTLYVPVPVVVTNLNFDTVYNEYKGYPDYYSVDGHITPAQAEQFFK</sequence>
<keyword evidence="7" id="KW-1185">Reference proteome</keyword>
<dbReference type="OrthoDB" id="9814427at2"/>
<name>A0A1N6NJU5_9SPIO</name>
<dbReference type="STRING" id="159291.SAMN05920897_101292"/>
<evidence type="ECO:0000256" key="4">
    <source>
        <dbReference type="SAM" id="SignalP"/>
    </source>
</evidence>
<keyword evidence="3 4" id="KW-0732">Signal</keyword>
<dbReference type="PANTHER" id="PTHR46847">
    <property type="entry name" value="D-ALLOSE-BINDING PERIPLASMIC PROTEIN-RELATED"/>
    <property type="match status" value="1"/>
</dbReference>
<accession>A0A1N6NJU5</accession>
<evidence type="ECO:0000313" key="7">
    <source>
        <dbReference type="Proteomes" id="UP000186400"/>
    </source>
</evidence>
<organism evidence="6 7">
    <name type="scientific">Alkalispirochaeta americana</name>
    <dbReference type="NCBI Taxonomy" id="159291"/>
    <lineage>
        <taxon>Bacteria</taxon>
        <taxon>Pseudomonadati</taxon>
        <taxon>Spirochaetota</taxon>
        <taxon>Spirochaetia</taxon>
        <taxon>Spirochaetales</taxon>
        <taxon>Spirochaetaceae</taxon>
        <taxon>Alkalispirochaeta</taxon>
    </lineage>
</organism>
<evidence type="ECO:0000256" key="1">
    <source>
        <dbReference type="ARBA" id="ARBA00004196"/>
    </source>
</evidence>
<dbReference type="CDD" id="cd19999">
    <property type="entry name" value="PBP1_ABC_sugar_binding-like"/>
    <property type="match status" value="1"/>
</dbReference>
<evidence type="ECO:0000259" key="5">
    <source>
        <dbReference type="Pfam" id="PF13407"/>
    </source>
</evidence>
<dbReference type="Gene3D" id="3.40.50.2300">
    <property type="match status" value="2"/>
</dbReference>
<dbReference type="InterPro" id="IPR028082">
    <property type="entry name" value="Peripla_BP_I"/>
</dbReference>
<gene>
    <name evidence="6" type="ORF">SAMN05920897_101292</name>
</gene>
<dbReference type="PANTHER" id="PTHR46847:SF1">
    <property type="entry name" value="D-ALLOSE-BINDING PERIPLASMIC PROTEIN-RELATED"/>
    <property type="match status" value="1"/>
</dbReference>
<dbReference type="AlphaFoldDB" id="A0A1N6NJU5"/>
<comment type="similarity">
    <text evidence="2">Belongs to the bacterial solute-binding protein 2 family.</text>
</comment>
<feature type="signal peptide" evidence="4">
    <location>
        <begin position="1"/>
        <end position="23"/>
    </location>
</feature>
<feature type="chain" id="PRO_5013383125" evidence="4">
    <location>
        <begin position="24"/>
        <end position="348"/>
    </location>
</feature>
<dbReference type="InterPro" id="IPR025997">
    <property type="entry name" value="SBP_2_dom"/>
</dbReference>
<dbReference type="Proteomes" id="UP000186400">
    <property type="component" value="Unassembled WGS sequence"/>
</dbReference>
<evidence type="ECO:0000313" key="6">
    <source>
        <dbReference type="EMBL" id="SIP92350.1"/>
    </source>
</evidence>
<feature type="domain" description="Periplasmic binding protein" evidence="5">
    <location>
        <begin position="36"/>
        <end position="291"/>
    </location>
</feature>
<proteinExistence type="inferred from homology"/>
<dbReference type="GO" id="GO:0030313">
    <property type="term" value="C:cell envelope"/>
    <property type="evidence" value="ECO:0007669"/>
    <property type="project" value="UniProtKB-SubCell"/>
</dbReference>
<comment type="subcellular location">
    <subcellularLocation>
        <location evidence="1">Cell envelope</location>
    </subcellularLocation>
</comment>
<evidence type="ECO:0000256" key="2">
    <source>
        <dbReference type="ARBA" id="ARBA00007639"/>
    </source>
</evidence>
<dbReference type="Pfam" id="PF13407">
    <property type="entry name" value="Peripla_BP_4"/>
    <property type="match status" value="1"/>
</dbReference>